<feature type="region of interest" description="Disordered" evidence="4">
    <location>
        <begin position="148"/>
        <end position="213"/>
    </location>
</feature>
<feature type="compositionally biased region" description="Low complexity" evidence="4">
    <location>
        <begin position="161"/>
        <end position="189"/>
    </location>
</feature>
<evidence type="ECO:0000256" key="4">
    <source>
        <dbReference type="SAM" id="MobiDB-lite"/>
    </source>
</evidence>
<feature type="compositionally biased region" description="Basic and acidic residues" evidence="4">
    <location>
        <begin position="191"/>
        <end position="200"/>
    </location>
</feature>
<evidence type="ECO:0000313" key="5">
    <source>
        <dbReference type="EMBL" id="KOO22988.1"/>
    </source>
</evidence>
<dbReference type="PANTHER" id="PTHR24171">
    <property type="entry name" value="ANKYRIN REPEAT DOMAIN-CONTAINING PROTEIN 39-RELATED"/>
    <property type="match status" value="1"/>
</dbReference>
<evidence type="ECO:0000313" key="6">
    <source>
        <dbReference type="Proteomes" id="UP000037460"/>
    </source>
</evidence>
<dbReference type="EMBL" id="JWZX01003230">
    <property type="protein sequence ID" value="KOO22988.1"/>
    <property type="molecule type" value="Genomic_DNA"/>
</dbReference>
<dbReference type="InterPro" id="IPR002110">
    <property type="entry name" value="Ankyrin_rpt"/>
</dbReference>
<dbReference type="PROSITE" id="PS50297">
    <property type="entry name" value="ANK_REP_REGION"/>
    <property type="match status" value="2"/>
</dbReference>
<dbReference type="Gene3D" id="1.25.40.20">
    <property type="entry name" value="Ankyrin repeat-containing domain"/>
    <property type="match status" value="2"/>
</dbReference>
<dbReference type="Proteomes" id="UP000037460">
    <property type="component" value="Unassembled WGS sequence"/>
</dbReference>
<organism evidence="5 6">
    <name type="scientific">Chrysochromulina tobinii</name>
    <dbReference type="NCBI Taxonomy" id="1460289"/>
    <lineage>
        <taxon>Eukaryota</taxon>
        <taxon>Haptista</taxon>
        <taxon>Haptophyta</taxon>
        <taxon>Prymnesiophyceae</taxon>
        <taxon>Prymnesiales</taxon>
        <taxon>Chrysochromulinaceae</taxon>
        <taxon>Chrysochromulina</taxon>
    </lineage>
</organism>
<accession>A0A0M0J9W3</accession>
<evidence type="ECO:0000256" key="3">
    <source>
        <dbReference type="PROSITE-ProRule" id="PRU00023"/>
    </source>
</evidence>
<evidence type="ECO:0000256" key="1">
    <source>
        <dbReference type="ARBA" id="ARBA00022737"/>
    </source>
</evidence>
<dbReference type="AlphaFoldDB" id="A0A0M0J9W3"/>
<dbReference type="Pfam" id="PF12796">
    <property type="entry name" value="Ank_2"/>
    <property type="match status" value="1"/>
</dbReference>
<keyword evidence="1" id="KW-0677">Repeat</keyword>
<reference evidence="6" key="1">
    <citation type="journal article" date="2015" name="PLoS Genet.">
        <title>Genome Sequence and Transcriptome Analyses of Chrysochromulina tobin: Metabolic Tools for Enhanced Algal Fitness in the Prominent Order Prymnesiales (Haptophyceae).</title>
        <authorList>
            <person name="Hovde B.T."/>
            <person name="Deodato C.R."/>
            <person name="Hunsperger H.M."/>
            <person name="Ryken S.A."/>
            <person name="Yost W."/>
            <person name="Jha R.K."/>
            <person name="Patterson J."/>
            <person name="Monnat R.J. Jr."/>
            <person name="Barlow S.B."/>
            <person name="Starkenburg S.R."/>
            <person name="Cattolico R.A."/>
        </authorList>
    </citation>
    <scope>NUCLEOTIDE SEQUENCE</scope>
    <source>
        <strain evidence="6">CCMP291</strain>
    </source>
</reference>
<name>A0A0M0J9W3_9EUKA</name>
<evidence type="ECO:0000256" key="2">
    <source>
        <dbReference type="ARBA" id="ARBA00023043"/>
    </source>
</evidence>
<proteinExistence type="predicted"/>
<feature type="repeat" description="ANK" evidence="3">
    <location>
        <begin position="32"/>
        <end position="64"/>
    </location>
</feature>
<dbReference type="SUPFAM" id="SSF48403">
    <property type="entry name" value="Ankyrin repeat"/>
    <property type="match status" value="1"/>
</dbReference>
<sequence length="213" mass="22390">MPFWRAVEYGDVARVAALLEAGEPVDQPGGPYGSTALGWAAVSGHVELAQLCLRHGAKPDAKARKGSTPLHMATWNGDHDEIARLLLQADADPSIPNAAGLTALAQARWFHRLEMTSTASSRYEMDKWRAQWGKSAAGRAKLIARLEAATPSQVSREEAGAETGASSGEAAGVAVRAEDASAASNGAAAPRVKDEARTKADDDDEEDMGADEV</sequence>
<dbReference type="PROSITE" id="PS50088">
    <property type="entry name" value="ANK_REPEAT"/>
    <property type="match status" value="2"/>
</dbReference>
<dbReference type="OrthoDB" id="194358at2759"/>
<feature type="repeat" description="ANK" evidence="3">
    <location>
        <begin position="65"/>
        <end position="98"/>
    </location>
</feature>
<dbReference type="InterPro" id="IPR036770">
    <property type="entry name" value="Ankyrin_rpt-contain_sf"/>
</dbReference>
<comment type="caution">
    <text evidence="5">The sequence shown here is derived from an EMBL/GenBank/DDBJ whole genome shotgun (WGS) entry which is preliminary data.</text>
</comment>
<keyword evidence="2 3" id="KW-0040">ANK repeat</keyword>
<feature type="compositionally biased region" description="Acidic residues" evidence="4">
    <location>
        <begin position="201"/>
        <end position="213"/>
    </location>
</feature>
<dbReference type="PANTHER" id="PTHR24171:SF9">
    <property type="entry name" value="ANKYRIN REPEAT DOMAIN-CONTAINING PROTEIN 39"/>
    <property type="match status" value="1"/>
</dbReference>
<dbReference type="SMART" id="SM00248">
    <property type="entry name" value="ANK"/>
    <property type="match status" value="2"/>
</dbReference>
<gene>
    <name evidence="5" type="ORF">Ctob_009181</name>
</gene>
<protein>
    <submittedName>
        <fullName evidence="5">Ankyrin repeat domain-containing protein 39</fullName>
    </submittedName>
</protein>
<keyword evidence="6" id="KW-1185">Reference proteome</keyword>